<feature type="transmembrane region" description="Helical" evidence="1">
    <location>
        <begin position="54"/>
        <end position="77"/>
    </location>
</feature>
<comment type="caution">
    <text evidence="2">The sequence shown here is derived from an EMBL/GenBank/DDBJ whole genome shotgun (WGS) entry which is preliminary data.</text>
</comment>
<evidence type="ECO:0000313" key="2">
    <source>
        <dbReference type="EMBL" id="KAE9542402.1"/>
    </source>
</evidence>
<gene>
    <name evidence="2" type="ORF">AGLY_003529</name>
</gene>
<dbReference type="AlphaFoldDB" id="A0A6G0U287"/>
<keyword evidence="1" id="KW-0472">Membrane</keyword>
<keyword evidence="3" id="KW-1185">Reference proteome</keyword>
<keyword evidence="1" id="KW-1133">Transmembrane helix</keyword>
<proteinExistence type="predicted"/>
<organism evidence="2 3">
    <name type="scientific">Aphis glycines</name>
    <name type="common">Soybean aphid</name>
    <dbReference type="NCBI Taxonomy" id="307491"/>
    <lineage>
        <taxon>Eukaryota</taxon>
        <taxon>Metazoa</taxon>
        <taxon>Ecdysozoa</taxon>
        <taxon>Arthropoda</taxon>
        <taxon>Hexapoda</taxon>
        <taxon>Insecta</taxon>
        <taxon>Pterygota</taxon>
        <taxon>Neoptera</taxon>
        <taxon>Paraneoptera</taxon>
        <taxon>Hemiptera</taxon>
        <taxon>Sternorrhyncha</taxon>
        <taxon>Aphidomorpha</taxon>
        <taxon>Aphidoidea</taxon>
        <taxon>Aphididae</taxon>
        <taxon>Aphidini</taxon>
        <taxon>Aphis</taxon>
        <taxon>Aphis</taxon>
    </lineage>
</organism>
<evidence type="ECO:0000256" key="1">
    <source>
        <dbReference type="SAM" id="Phobius"/>
    </source>
</evidence>
<evidence type="ECO:0000313" key="3">
    <source>
        <dbReference type="Proteomes" id="UP000475862"/>
    </source>
</evidence>
<protein>
    <submittedName>
        <fullName evidence="2">Uncharacterized protein</fullName>
    </submittedName>
</protein>
<reference evidence="2 3" key="1">
    <citation type="submission" date="2019-08" db="EMBL/GenBank/DDBJ databases">
        <title>The genome of the soybean aphid Biotype 1, its phylome, world population structure and adaptation to the North American continent.</title>
        <authorList>
            <person name="Giordano R."/>
            <person name="Donthu R.K."/>
            <person name="Hernandez A.G."/>
            <person name="Wright C.L."/>
            <person name="Zimin A.V."/>
        </authorList>
    </citation>
    <scope>NUCLEOTIDE SEQUENCE [LARGE SCALE GENOMIC DNA]</scope>
    <source>
        <tissue evidence="2">Whole aphids</tissue>
    </source>
</reference>
<keyword evidence="1" id="KW-0812">Transmembrane</keyword>
<dbReference type="EMBL" id="VYZN01000011">
    <property type="protein sequence ID" value="KAE9542402.1"/>
    <property type="molecule type" value="Genomic_DNA"/>
</dbReference>
<name>A0A6G0U287_APHGL</name>
<sequence>MVRGRPARDVGNRPLYGRCVLCYAFRIKSFKIRLTVFIPIPRGTLSFNIIFHKIIYCFFELVLLSVLLIIISTYPLYKNRFSDVLMAFKRKHVGMVIFTKSGGGLPIQHILSCQIHLEFRVRDPHKTACFFANAMNTCSRVVSPTFYHYCKPLSVTIFQILYITNTFHYTIDHYCQTVAKLCLAKGSTPLVGSSKNTTGGSPINAIAVFNFLLLPPLYFPQSRS</sequence>
<accession>A0A6G0U287</accession>
<dbReference type="Proteomes" id="UP000475862">
    <property type="component" value="Unassembled WGS sequence"/>
</dbReference>